<dbReference type="Proteomes" id="UP000569914">
    <property type="component" value="Unassembled WGS sequence"/>
</dbReference>
<dbReference type="Gene3D" id="3.40.430.10">
    <property type="entry name" value="Dihydrofolate Reductase, subunit A"/>
    <property type="match status" value="1"/>
</dbReference>
<reference evidence="2 3" key="1">
    <citation type="submission" date="2020-07" db="EMBL/GenBank/DDBJ databases">
        <title>Sequencing the genomes of 1000 actinobacteria strains.</title>
        <authorList>
            <person name="Klenk H.-P."/>
        </authorList>
    </citation>
    <scope>NUCLEOTIDE SEQUENCE [LARGE SCALE GENOMIC DNA]</scope>
    <source>
        <strain evidence="2 3">DSM 22083</strain>
    </source>
</reference>
<gene>
    <name evidence="2" type="ORF">BKA15_005621</name>
</gene>
<dbReference type="Pfam" id="PF01872">
    <property type="entry name" value="RibD_C"/>
    <property type="match status" value="1"/>
</dbReference>
<dbReference type="AlphaFoldDB" id="A0A7Y9ICF3"/>
<evidence type="ECO:0000259" key="1">
    <source>
        <dbReference type="Pfam" id="PF01872"/>
    </source>
</evidence>
<dbReference type="GO" id="GO:0009231">
    <property type="term" value="P:riboflavin biosynthetic process"/>
    <property type="evidence" value="ECO:0007669"/>
    <property type="project" value="InterPro"/>
</dbReference>
<protein>
    <submittedName>
        <fullName evidence="2">Riboflavin biosynthesis pyrimidine reductase</fullName>
    </submittedName>
</protein>
<accession>A0A7Y9ICF3</accession>
<proteinExistence type="predicted"/>
<organism evidence="2 3">
    <name type="scientific">Microlunatus parietis</name>
    <dbReference type="NCBI Taxonomy" id="682979"/>
    <lineage>
        <taxon>Bacteria</taxon>
        <taxon>Bacillati</taxon>
        <taxon>Actinomycetota</taxon>
        <taxon>Actinomycetes</taxon>
        <taxon>Propionibacteriales</taxon>
        <taxon>Propionibacteriaceae</taxon>
        <taxon>Microlunatus</taxon>
    </lineage>
</organism>
<dbReference type="InterPro" id="IPR002734">
    <property type="entry name" value="RibDG_C"/>
</dbReference>
<dbReference type="InterPro" id="IPR024072">
    <property type="entry name" value="DHFR-like_dom_sf"/>
</dbReference>
<dbReference type="SUPFAM" id="SSF53597">
    <property type="entry name" value="Dihydrofolate reductase-like"/>
    <property type="match status" value="1"/>
</dbReference>
<dbReference type="EMBL" id="JACCBU010000001">
    <property type="protein sequence ID" value="NYE74292.1"/>
    <property type="molecule type" value="Genomic_DNA"/>
</dbReference>
<keyword evidence="3" id="KW-1185">Reference proteome</keyword>
<sequence length="63" mass="6655">MASIRSMITAGLVDEFWLKISPVAVGQGSSMFAELGAALPLTLRTARTFDSGMIEAVYATSSE</sequence>
<evidence type="ECO:0000313" key="3">
    <source>
        <dbReference type="Proteomes" id="UP000569914"/>
    </source>
</evidence>
<dbReference type="GO" id="GO:0008703">
    <property type="term" value="F:5-amino-6-(5-phosphoribosylamino)uracil reductase activity"/>
    <property type="evidence" value="ECO:0007669"/>
    <property type="project" value="InterPro"/>
</dbReference>
<feature type="domain" description="Bacterial bifunctional deaminase-reductase C-terminal" evidence="1">
    <location>
        <begin position="4"/>
        <end position="53"/>
    </location>
</feature>
<evidence type="ECO:0000313" key="2">
    <source>
        <dbReference type="EMBL" id="NYE74292.1"/>
    </source>
</evidence>
<name>A0A7Y9ICF3_9ACTN</name>
<comment type="caution">
    <text evidence="2">The sequence shown here is derived from an EMBL/GenBank/DDBJ whole genome shotgun (WGS) entry which is preliminary data.</text>
</comment>